<dbReference type="HOGENOM" id="CLU_3403770_0_0_11"/>
<proteinExistence type="predicted"/>
<dbReference type="Proteomes" id="UP000008805">
    <property type="component" value="Chromosome"/>
</dbReference>
<reference evidence="1 2" key="2">
    <citation type="submission" date="2010-03" db="EMBL/GenBank/DDBJ databases">
        <authorList>
            <person name="Pajon A."/>
        </authorList>
    </citation>
    <scope>NUCLEOTIDE SEQUENCE [LARGE SCALE GENOMIC DNA]</scope>
    <source>
        <strain evidence="2">7-10-1-b</strain>
    </source>
</reference>
<evidence type="ECO:0000313" key="2">
    <source>
        <dbReference type="Proteomes" id="UP000008805"/>
    </source>
</evidence>
<evidence type="ECO:0000313" key="1">
    <source>
        <dbReference type="EMBL" id="CBL04411.1"/>
    </source>
</evidence>
<sequence length="30" mass="3248">MVLTNSAARLMDAFLSSKAIVPQMKIALRA</sequence>
<name>D6E9L4_9ACTN</name>
<dbReference type="EMBL" id="FP929047">
    <property type="protein sequence ID" value="CBL04411.1"/>
    <property type="molecule type" value="Genomic_DNA"/>
</dbReference>
<dbReference type="AlphaFoldDB" id="D6E9L4"/>
<keyword evidence="2" id="KW-1185">Reference proteome</keyword>
<accession>D6E9L4</accession>
<protein>
    <submittedName>
        <fullName evidence="1">Uncharacterized protein</fullName>
    </submittedName>
</protein>
<organism evidence="1 2">
    <name type="scientific">Gordonibacter pamelaeae 7-10-1-b</name>
    <dbReference type="NCBI Taxonomy" id="657308"/>
    <lineage>
        <taxon>Bacteria</taxon>
        <taxon>Bacillati</taxon>
        <taxon>Actinomycetota</taxon>
        <taxon>Coriobacteriia</taxon>
        <taxon>Eggerthellales</taxon>
        <taxon>Eggerthellaceae</taxon>
        <taxon>Gordonibacter</taxon>
    </lineage>
</organism>
<reference evidence="1 2" key="1">
    <citation type="submission" date="2010-03" db="EMBL/GenBank/DDBJ databases">
        <title>The genome sequence of Gordonibacter pamelaeae 7-10-1-bT.</title>
        <authorList>
            <consortium name="metaHIT consortium -- http://www.metahit.eu/"/>
            <person name="Pajon A."/>
            <person name="Turner K."/>
            <person name="Parkhill J."/>
            <person name="Timmis K."/>
            <person name="Oxley A."/>
            <person name="Wurdemann D."/>
        </authorList>
    </citation>
    <scope>NUCLEOTIDE SEQUENCE [LARGE SCALE GENOMIC DNA]</scope>
    <source>
        <strain evidence="2">7-10-1-b</strain>
    </source>
</reference>
<gene>
    <name evidence="1" type="ORF">GPA_20810</name>
</gene>
<dbReference type="KEGG" id="gpa:GPA_20810"/>